<dbReference type="RefSeq" id="WP_135164443.1">
    <property type="nucleotide sequence ID" value="NZ_SPQS01000008.1"/>
</dbReference>
<dbReference type="EMBL" id="SPQS01000008">
    <property type="protein sequence ID" value="TFV75302.1"/>
    <property type="molecule type" value="Genomic_DNA"/>
</dbReference>
<evidence type="ECO:0000313" key="3">
    <source>
        <dbReference type="EMBL" id="TFV75302.1"/>
    </source>
</evidence>
<accession>A0A4Y9P738</accession>
<reference evidence="3 4" key="1">
    <citation type="submission" date="2019-03" db="EMBL/GenBank/DDBJ databases">
        <title>Bradyrhizobium strains diversity.</title>
        <authorList>
            <person name="Urquiaga M.C.O."/>
            <person name="Hungria M."/>
            <person name="Delamuta J.R.M."/>
            <person name="Klepa M.S."/>
        </authorList>
    </citation>
    <scope>NUCLEOTIDE SEQUENCE [LARGE SCALE GENOMIC DNA]</scope>
    <source>
        <strain evidence="3 4">CNPSo 3426</strain>
    </source>
</reference>
<feature type="coiled-coil region" evidence="1">
    <location>
        <begin position="64"/>
        <end position="98"/>
    </location>
</feature>
<evidence type="ECO:0000256" key="2">
    <source>
        <dbReference type="SAM" id="MobiDB-lite"/>
    </source>
</evidence>
<sequence>MFRKKSSEAAVEHSPPQVDASVPRAPAVREKLDCALGALAELEAQGAEYALQAAEREPGAADKLAGHRSRIEAARTAVAELRAALQLAQRQDNEAELAYQAAARDQQLRDFAATAEEWTRVGVELAEHLEKAAGLRIRLGTLSEELQRQLPIGIVPHPVDFKTVDILVGGVANPTAIDALLAGEMFKHGQPNAFLPGARPPHALLAHDRPSIEPAATALRRAGAYFVGLLRDRFDALKSHTSEAA</sequence>
<name>A0A4Y9P738_9BRAD</name>
<proteinExistence type="predicted"/>
<evidence type="ECO:0000313" key="4">
    <source>
        <dbReference type="Proteomes" id="UP000297700"/>
    </source>
</evidence>
<comment type="caution">
    <text evidence="3">The sequence shown here is derived from an EMBL/GenBank/DDBJ whole genome shotgun (WGS) entry which is preliminary data.</text>
</comment>
<keyword evidence="1" id="KW-0175">Coiled coil</keyword>
<evidence type="ECO:0000256" key="1">
    <source>
        <dbReference type="SAM" id="Coils"/>
    </source>
</evidence>
<feature type="compositionally biased region" description="Basic and acidic residues" evidence="2">
    <location>
        <begin position="1"/>
        <end position="11"/>
    </location>
</feature>
<gene>
    <name evidence="3" type="ORF">E4K64_16500</name>
</gene>
<protein>
    <submittedName>
        <fullName evidence="3">Uncharacterized protein</fullName>
    </submittedName>
</protein>
<organism evidence="3 4">
    <name type="scientific">Bradyrhizobium frederickii</name>
    <dbReference type="NCBI Taxonomy" id="2560054"/>
    <lineage>
        <taxon>Bacteria</taxon>
        <taxon>Pseudomonadati</taxon>
        <taxon>Pseudomonadota</taxon>
        <taxon>Alphaproteobacteria</taxon>
        <taxon>Hyphomicrobiales</taxon>
        <taxon>Nitrobacteraceae</taxon>
        <taxon>Bradyrhizobium</taxon>
    </lineage>
</organism>
<feature type="region of interest" description="Disordered" evidence="2">
    <location>
        <begin position="1"/>
        <end position="25"/>
    </location>
</feature>
<dbReference type="AlphaFoldDB" id="A0A4Y9P738"/>
<dbReference type="Proteomes" id="UP000297700">
    <property type="component" value="Unassembled WGS sequence"/>
</dbReference>